<dbReference type="InParanoid" id="A0A7G1GA20"/>
<dbReference type="Gene3D" id="3.90.550.10">
    <property type="entry name" value="Spore Coat Polysaccharide Biosynthesis Protein SpsA, Chain A"/>
    <property type="match status" value="1"/>
</dbReference>
<organism evidence="2 3">
    <name type="scientific">Tepiditoga spiralis</name>
    <dbReference type="NCBI Taxonomy" id="2108365"/>
    <lineage>
        <taxon>Bacteria</taxon>
        <taxon>Thermotogati</taxon>
        <taxon>Thermotogota</taxon>
        <taxon>Thermotogae</taxon>
        <taxon>Petrotogales</taxon>
        <taxon>Petrotogaceae</taxon>
        <taxon>Tepiditoga</taxon>
    </lineage>
</organism>
<feature type="domain" description="Glycosyltransferase 2-like" evidence="1">
    <location>
        <begin position="9"/>
        <end position="121"/>
    </location>
</feature>
<keyword evidence="3" id="KW-1185">Reference proteome</keyword>
<dbReference type="Pfam" id="PF00535">
    <property type="entry name" value="Glycos_transf_2"/>
    <property type="match status" value="1"/>
</dbReference>
<dbReference type="EMBL" id="AP018712">
    <property type="protein sequence ID" value="BBE30219.1"/>
    <property type="molecule type" value="Genomic_DNA"/>
</dbReference>
<sequence length="316" mass="37022">MEIKKGKVSICITTYNRPKLLRELLESILIQSYQNFEIIITDNSNNTDTKEMVKKINSNKIKYIKNDRNIGMGKNALKAFSYVDGEFMTFTPDDDLWNDKTKIEKQVKVLNQYKNINIVYSNANSIDYNGNLLDEFTSIYDGDEFKFLKGEELLPGNETNYFLNILTAMLRSEKLLNIFKESYHYNSEEYLCYYIGATEEEIGFISKKLVSLREAEHYREVEKKGKILDWKKAKDIRIKQILGIFSTLINLHPETCDKLETQKVELFLGKHIIRTAIQSKNIFLILKTIFSVYLFFEEFSLIKAFKLKNNKKKSFG</sequence>
<dbReference type="SUPFAM" id="SSF53448">
    <property type="entry name" value="Nucleotide-diphospho-sugar transferases"/>
    <property type="match status" value="1"/>
</dbReference>
<dbReference type="Proteomes" id="UP000516361">
    <property type="component" value="Chromosome"/>
</dbReference>
<dbReference type="PANTHER" id="PTHR22916">
    <property type="entry name" value="GLYCOSYLTRANSFERASE"/>
    <property type="match status" value="1"/>
</dbReference>
<proteinExistence type="predicted"/>
<evidence type="ECO:0000259" key="1">
    <source>
        <dbReference type="Pfam" id="PF00535"/>
    </source>
</evidence>
<dbReference type="AlphaFoldDB" id="A0A7G1GA20"/>
<accession>A0A7G1GA20</accession>
<gene>
    <name evidence="2" type="ORF">OSSY52_03600</name>
</gene>
<protein>
    <recommendedName>
        <fullName evidence="1">Glycosyltransferase 2-like domain-containing protein</fullName>
    </recommendedName>
</protein>
<dbReference type="InterPro" id="IPR001173">
    <property type="entry name" value="Glyco_trans_2-like"/>
</dbReference>
<dbReference type="KEGG" id="ocy:OSSY52_03600"/>
<evidence type="ECO:0000313" key="3">
    <source>
        <dbReference type="Proteomes" id="UP000516361"/>
    </source>
</evidence>
<name>A0A7G1GA20_9BACT</name>
<dbReference type="GO" id="GO:0016758">
    <property type="term" value="F:hexosyltransferase activity"/>
    <property type="evidence" value="ECO:0007669"/>
    <property type="project" value="UniProtKB-ARBA"/>
</dbReference>
<reference evidence="2 3" key="1">
    <citation type="submission" date="2018-06" db="EMBL/GenBank/DDBJ databases">
        <title>Genome sequencing of Oceanotoga sp. sy52.</title>
        <authorList>
            <person name="Mori K."/>
        </authorList>
    </citation>
    <scope>NUCLEOTIDE SEQUENCE [LARGE SCALE GENOMIC DNA]</scope>
    <source>
        <strain evidence="3">sy52</strain>
    </source>
</reference>
<evidence type="ECO:0000313" key="2">
    <source>
        <dbReference type="EMBL" id="BBE30219.1"/>
    </source>
</evidence>
<dbReference type="RefSeq" id="WP_190615345.1">
    <property type="nucleotide sequence ID" value="NZ_AP018712.1"/>
</dbReference>
<dbReference type="PANTHER" id="PTHR22916:SF3">
    <property type="entry name" value="UDP-GLCNAC:BETAGAL BETA-1,3-N-ACETYLGLUCOSAMINYLTRANSFERASE-LIKE PROTEIN 1"/>
    <property type="match status" value="1"/>
</dbReference>
<dbReference type="InterPro" id="IPR029044">
    <property type="entry name" value="Nucleotide-diphossugar_trans"/>
</dbReference>